<dbReference type="PANTHER" id="PTHR43214">
    <property type="entry name" value="TWO-COMPONENT RESPONSE REGULATOR"/>
    <property type="match status" value="1"/>
</dbReference>
<dbReference type="InterPro" id="IPR036388">
    <property type="entry name" value="WH-like_DNA-bd_sf"/>
</dbReference>
<dbReference type="Gene3D" id="1.10.10.10">
    <property type="entry name" value="Winged helix-like DNA-binding domain superfamily/Winged helix DNA-binding domain"/>
    <property type="match status" value="1"/>
</dbReference>
<evidence type="ECO:0000256" key="3">
    <source>
        <dbReference type="ARBA" id="ARBA00023163"/>
    </source>
</evidence>
<accession>A0ABW2TU72</accession>
<name>A0ABW2TU72_9PSEU</name>
<sequence>MSIRPPAPASATGLDQDADAAYRAMLKARHWAVGDLAAVLGWTAERADRVVADLLADGLAVASAERPDAVRAVEPAIALPALTARRFRGRPGDRLADPAGIARLGVAGPVGPAALAGLDEAAACVERLVAGVRGEVVQLACAHVPGAPEFSRQVAEAVLSRGAALRPVWSSAVLAEPAAAEHAAWLAARWAAPRVVDAVPMRATVVDGVVAVVHDERGKAGVIRAGRALGEIGRIADRLWERGVAVTPPPAKSEPGAADSRNELVLRLLADGLTDDAIARRVGVSVRTVRNDVAGTMARLKARSRFQAGVRAVQLGLI</sequence>
<keyword evidence="6" id="KW-1185">Reference proteome</keyword>
<keyword evidence="1" id="KW-0805">Transcription regulation</keyword>
<dbReference type="InterPro" id="IPR039420">
    <property type="entry name" value="WalR-like"/>
</dbReference>
<feature type="domain" description="HTH luxR-type" evidence="4">
    <location>
        <begin position="251"/>
        <end position="316"/>
    </location>
</feature>
<dbReference type="PANTHER" id="PTHR43214:SF24">
    <property type="entry name" value="TRANSCRIPTIONAL REGULATORY PROTEIN NARL-RELATED"/>
    <property type="match status" value="1"/>
</dbReference>
<gene>
    <name evidence="5" type="ORF">ACFQV2_32285</name>
</gene>
<evidence type="ECO:0000313" key="5">
    <source>
        <dbReference type="EMBL" id="MFC7617405.1"/>
    </source>
</evidence>
<comment type="caution">
    <text evidence="5">The sequence shown here is derived from an EMBL/GenBank/DDBJ whole genome shotgun (WGS) entry which is preliminary data.</text>
</comment>
<dbReference type="SUPFAM" id="SSF46894">
    <property type="entry name" value="C-terminal effector domain of the bipartite response regulators"/>
    <property type="match status" value="1"/>
</dbReference>
<organism evidence="5 6">
    <name type="scientific">Actinokineospora soli</name>
    <dbReference type="NCBI Taxonomy" id="1048753"/>
    <lineage>
        <taxon>Bacteria</taxon>
        <taxon>Bacillati</taxon>
        <taxon>Actinomycetota</taxon>
        <taxon>Actinomycetes</taxon>
        <taxon>Pseudonocardiales</taxon>
        <taxon>Pseudonocardiaceae</taxon>
        <taxon>Actinokineospora</taxon>
    </lineage>
</organism>
<dbReference type="InterPro" id="IPR000792">
    <property type="entry name" value="Tscrpt_reg_LuxR_C"/>
</dbReference>
<proteinExistence type="predicted"/>
<dbReference type="SMART" id="SM00421">
    <property type="entry name" value="HTH_LUXR"/>
    <property type="match status" value="1"/>
</dbReference>
<reference evidence="6" key="1">
    <citation type="journal article" date="2019" name="Int. J. Syst. Evol. Microbiol.">
        <title>The Global Catalogue of Microorganisms (GCM) 10K type strain sequencing project: providing services to taxonomists for standard genome sequencing and annotation.</title>
        <authorList>
            <consortium name="The Broad Institute Genomics Platform"/>
            <consortium name="The Broad Institute Genome Sequencing Center for Infectious Disease"/>
            <person name="Wu L."/>
            <person name="Ma J."/>
        </authorList>
    </citation>
    <scope>NUCLEOTIDE SEQUENCE [LARGE SCALE GENOMIC DNA]</scope>
    <source>
        <strain evidence="6">JCM 17695</strain>
    </source>
</reference>
<evidence type="ECO:0000256" key="2">
    <source>
        <dbReference type="ARBA" id="ARBA00023125"/>
    </source>
</evidence>
<dbReference type="Pfam" id="PF00196">
    <property type="entry name" value="GerE"/>
    <property type="match status" value="1"/>
</dbReference>
<dbReference type="EMBL" id="JBHTEY010000004">
    <property type="protein sequence ID" value="MFC7617405.1"/>
    <property type="molecule type" value="Genomic_DNA"/>
</dbReference>
<keyword evidence="3" id="KW-0804">Transcription</keyword>
<dbReference type="CDD" id="cd06170">
    <property type="entry name" value="LuxR_C_like"/>
    <property type="match status" value="1"/>
</dbReference>
<dbReference type="Proteomes" id="UP001596512">
    <property type="component" value="Unassembled WGS sequence"/>
</dbReference>
<evidence type="ECO:0000313" key="6">
    <source>
        <dbReference type="Proteomes" id="UP001596512"/>
    </source>
</evidence>
<protein>
    <submittedName>
        <fullName evidence="5">LuxR C-terminal-related transcriptional regulator</fullName>
    </submittedName>
</protein>
<dbReference type="PROSITE" id="PS50043">
    <property type="entry name" value="HTH_LUXR_2"/>
    <property type="match status" value="1"/>
</dbReference>
<dbReference type="InterPro" id="IPR016032">
    <property type="entry name" value="Sig_transdc_resp-reg_C-effctor"/>
</dbReference>
<keyword evidence="2" id="KW-0238">DNA-binding</keyword>
<evidence type="ECO:0000256" key="1">
    <source>
        <dbReference type="ARBA" id="ARBA00023015"/>
    </source>
</evidence>
<evidence type="ECO:0000259" key="4">
    <source>
        <dbReference type="PROSITE" id="PS50043"/>
    </source>
</evidence>